<gene>
    <name evidence="5" type="ORF">C4N23_05750</name>
</gene>
<feature type="domain" description="SF3 helicase" evidence="4">
    <location>
        <begin position="145"/>
        <end position="301"/>
    </location>
</feature>
<dbReference type="SUPFAM" id="SSF52540">
    <property type="entry name" value="P-loop containing nucleoside triphosphate hydrolases"/>
    <property type="match status" value="1"/>
</dbReference>
<reference evidence="5 6" key="1">
    <citation type="submission" date="2018-02" db="EMBL/GenBank/DDBJ databases">
        <title>Complete genome sequencing of Faecalibacterium prausnitzii strains isolated from the human gut.</title>
        <authorList>
            <person name="Fitzgerald B.C."/>
            <person name="Shkoporov A.N."/>
            <person name="Ross P.R."/>
            <person name="Hill C."/>
        </authorList>
    </citation>
    <scope>NUCLEOTIDE SEQUENCE [LARGE SCALE GENOMIC DNA]</scope>
    <source>
        <strain evidence="5 6">APC922/41-1</strain>
    </source>
</reference>
<dbReference type="PROSITE" id="PS51206">
    <property type="entry name" value="SF3_HELICASE_1"/>
    <property type="match status" value="1"/>
</dbReference>
<accession>A0A329UNS4</accession>
<evidence type="ECO:0000256" key="1">
    <source>
        <dbReference type="ARBA" id="ARBA00022741"/>
    </source>
</evidence>
<dbReference type="InterPro" id="IPR027417">
    <property type="entry name" value="P-loop_NTPase"/>
</dbReference>
<protein>
    <submittedName>
        <fullName evidence="5">DNA primase</fullName>
    </submittedName>
</protein>
<keyword evidence="2" id="KW-0378">Hydrolase</keyword>
<keyword evidence="3" id="KW-0067">ATP-binding</keyword>
<sequence length="434" mass="49270">MVMPPEESIPDWYDGKRINEVLFCQQFLKKHPMKCVRGRLFTVDGLIEDEAQIGNLILEEISGCLTSGLSKVVANLLASIKLQAYSPPLPIETDRIHVANGTLFLDGRFTEDKSYCNNRLSVAYLPDAPPPVRWLQFLSELLVPEDIPTLQEYMGYCLLPTTKGQKMLLMIGKGGEGKSRIGLVMRSMLGDNMNTTSIQKVENNRFSRADLENKLLMVDDDMDMSALPKTNYIKSIVTSECKMDMERKGVQSYQSQLYVRFLCFGNGALTALHDKSDGFFRRQIVLTTKDRPAGRADDPFLVDKLTQEREGIFLWCLEGLRRLIGNEYQFTISDRAKENMETVKRSSNNVIEFLQSEGYIRFKADSEASSKAIYEAYLRWCEDNAQKPMSANRISSELAQNERLYNVEATNNVYAAGKRVRGFIGVEAMNLLPY</sequence>
<evidence type="ECO:0000256" key="2">
    <source>
        <dbReference type="ARBA" id="ARBA00022801"/>
    </source>
</evidence>
<dbReference type="PANTHER" id="PTHR35372">
    <property type="entry name" value="ATP BINDING PROTEIN-RELATED"/>
    <property type="match status" value="1"/>
</dbReference>
<comment type="caution">
    <text evidence="5">The sequence shown here is derived from an EMBL/GenBank/DDBJ whole genome shotgun (WGS) entry which is preliminary data.</text>
</comment>
<proteinExistence type="predicted"/>
<dbReference type="GO" id="GO:0016787">
    <property type="term" value="F:hydrolase activity"/>
    <property type="evidence" value="ECO:0007669"/>
    <property type="project" value="UniProtKB-KW"/>
</dbReference>
<dbReference type="EMBL" id="PRLC01000006">
    <property type="protein sequence ID" value="RAW62250.1"/>
    <property type="molecule type" value="Genomic_DNA"/>
</dbReference>
<dbReference type="AlphaFoldDB" id="A0A329UNS4"/>
<evidence type="ECO:0000259" key="4">
    <source>
        <dbReference type="PROSITE" id="PS51206"/>
    </source>
</evidence>
<organism evidence="5 6">
    <name type="scientific">Faecalibacterium hattorii</name>
    <dbReference type="NCBI Taxonomy" id="2935520"/>
    <lineage>
        <taxon>Bacteria</taxon>
        <taxon>Bacillati</taxon>
        <taxon>Bacillota</taxon>
        <taxon>Clostridia</taxon>
        <taxon>Eubacteriales</taxon>
        <taxon>Oscillospiraceae</taxon>
        <taxon>Faecalibacterium</taxon>
    </lineage>
</organism>
<evidence type="ECO:0000313" key="5">
    <source>
        <dbReference type="EMBL" id="RAW62250.1"/>
    </source>
</evidence>
<dbReference type="Gene3D" id="3.40.50.300">
    <property type="entry name" value="P-loop containing nucleotide triphosphate hydrolases"/>
    <property type="match status" value="1"/>
</dbReference>
<keyword evidence="6" id="KW-1185">Reference proteome</keyword>
<dbReference type="InterPro" id="IPR014015">
    <property type="entry name" value="Helicase_SF3_DNA-vir"/>
</dbReference>
<dbReference type="NCBIfam" id="TIGR01613">
    <property type="entry name" value="primase_Cterm"/>
    <property type="match status" value="1"/>
</dbReference>
<dbReference type="GO" id="GO:0005524">
    <property type="term" value="F:ATP binding"/>
    <property type="evidence" value="ECO:0007669"/>
    <property type="project" value="UniProtKB-KW"/>
</dbReference>
<evidence type="ECO:0000313" key="6">
    <source>
        <dbReference type="Proteomes" id="UP000250429"/>
    </source>
</evidence>
<dbReference type="PANTHER" id="PTHR35372:SF2">
    <property type="entry name" value="SF3 HELICASE DOMAIN-CONTAINING PROTEIN"/>
    <property type="match status" value="1"/>
</dbReference>
<name>A0A329UNS4_9FIRM</name>
<dbReference type="InterPro" id="IPR051620">
    <property type="entry name" value="ORF904-like_C"/>
</dbReference>
<evidence type="ECO:0000256" key="3">
    <source>
        <dbReference type="ARBA" id="ARBA00022840"/>
    </source>
</evidence>
<dbReference type="InterPro" id="IPR045455">
    <property type="entry name" value="NrS-1_pol-like_helicase"/>
</dbReference>
<dbReference type="InterPro" id="IPR006500">
    <property type="entry name" value="Helicase_put_C_phage/plasmid"/>
</dbReference>
<dbReference type="Proteomes" id="UP000250429">
    <property type="component" value="Unassembled WGS sequence"/>
</dbReference>
<dbReference type="Pfam" id="PF19263">
    <property type="entry name" value="DUF5906"/>
    <property type="match status" value="1"/>
</dbReference>
<keyword evidence="1" id="KW-0547">Nucleotide-binding</keyword>